<keyword evidence="5" id="KW-0472">Membrane</keyword>
<evidence type="ECO:0000256" key="2">
    <source>
        <dbReference type="ARBA" id="ARBA00029447"/>
    </source>
</evidence>
<feature type="domain" description="Methyl-accepting transducer" evidence="6">
    <location>
        <begin position="274"/>
        <end position="489"/>
    </location>
</feature>
<keyword evidence="5" id="KW-0812">Transmembrane</keyword>
<dbReference type="PANTHER" id="PTHR43531:SF11">
    <property type="entry name" value="METHYL-ACCEPTING CHEMOTAXIS PROTEIN 3"/>
    <property type="match status" value="1"/>
</dbReference>
<dbReference type="InterPro" id="IPR024478">
    <property type="entry name" value="HlyB_4HB_MCP"/>
</dbReference>
<comment type="caution">
    <text evidence="7">The sequence shown here is derived from an EMBL/GenBank/DDBJ whole genome shotgun (WGS) entry which is preliminary data.</text>
</comment>
<keyword evidence="5" id="KW-1133">Transmembrane helix</keyword>
<gene>
    <name evidence="7" type="ORF">ACFQNF_15785</name>
</gene>
<dbReference type="InterPro" id="IPR004089">
    <property type="entry name" value="MCPsignal_dom"/>
</dbReference>
<evidence type="ECO:0000256" key="5">
    <source>
        <dbReference type="SAM" id="Phobius"/>
    </source>
</evidence>
<dbReference type="RefSeq" id="WP_380188883.1">
    <property type="nucleotide sequence ID" value="NZ_JBHTBQ010000033.1"/>
</dbReference>
<keyword evidence="8" id="KW-1185">Reference proteome</keyword>
<organism evidence="7 8">
    <name type="scientific">Iodobacter arcticus</name>
    <dbReference type="NCBI Taxonomy" id="590593"/>
    <lineage>
        <taxon>Bacteria</taxon>
        <taxon>Pseudomonadati</taxon>
        <taxon>Pseudomonadota</taxon>
        <taxon>Betaproteobacteria</taxon>
        <taxon>Neisseriales</taxon>
        <taxon>Chitinibacteraceae</taxon>
        <taxon>Iodobacter</taxon>
    </lineage>
</organism>
<accession>A0ABW2R240</accession>
<feature type="region of interest" description="Disordered" evidence="4">
    <location>
        <begin position="504"/>
        <end position="525"/>
    </location>
</feature>
<dbReference type="PRINTS" id="PR00260">
    <property type="entry name" value="CHEMTRNSDUCR"/>
</dbReference>
<name>A0ABW2R240_9NEIS</name>
<dbReference type="InterPro" id="IPR004090">
    <property type="entry name" value="Chemotax_Me-accpt_rcpt"/>
</dbReference>
<evidence type="ECO:0000256" key="1">
    <source>
        <dbReference type="ARBA" id="ARBA00022500"/>
    </source>
</evidence>
<proteinExistence type="inferred from homology"/>
<dbReference type="Proteomes" id="UP001596473">
    <property type="component" value="Unassembled WGS sequence"/>
</dbReference>
<dbReference type="CDD" id="cd11386">
    <property type="entry name" value="MCP_signal"/>
    <property type="match status" value="1"/>
</dbReference>
<dbReference type="SMART" id="SM00283">
    <property type="entry name" value="MA"/>
    <property type="match status" value="1"/>
</dbReference>
<dbReference type="Gene3D" id="1.10.287.950">
    <property type="entry name" value="Methyl-accepting chemotaxis protein"/>
    <property type="match status" value="1"/>
</dbReference>
<feature type="transmembrane region" description="Helical" evidence="5">
    <location>
        <begin position="190"/>
        <end position="212"/>
    </location>
</feature>
<dbReference type="EMBL" id="JBHTBQ010000033">
    <property type="protein sequence ID" value="MFC7421325.1"/>
    <property type="molecule type" value="Genomic_DNA"/>
</dbReference>
<evidence type="ECO:0000256" key="3">
    <source>
        <dbReference type="PROSITE-ProRule" id="PRU00284"/>
    </source>
</evidence>
<keyword evidence="3" id="KW-0807">Transducer</keyword>
<protein>
    <submittedName>
        <fullName evidence="7">Methyl-accepting chemotaxis protein</fullName>
    </submittedName>
</protein>
<evidence type="ECO:0000256" key="4">
    <source>
        <dbReference type="SAM" id="MobiDB-lite"/>
    </source>
</evidence>
<dbReference type="Pfam" id="PF00015">
    <property type="entry name" value="MCPsignal"/>
    <property type="match status" value="1"/>
</dbReference>
<dbReference type="PROSITE" id="PS50111">
    <property type="entry name" value="CHEMOTAXIS_TRANSDUC_2"/>
    <property type="match status" value="1"/>
</dbReference>
<evidence type="ECO:0000313" key="7">
    <source>
        <dbReference type="EMBL" id="MFC7421325.1"/>
    </source>
</evidence>
<dbReference type="SUPFAM" id="SSF58104">
    <property type="entry name" value="Methyl-accepting chemotaxis protein (MCP) signaling domain"/>
    <property type="match status" value="1"/>
</dbReference>
<sequence>MDWIKNSKIGSKLILSFIITASFTLLIGVLSINKINQLNSLLKEMYSDQLVPIRDNANAHIQAIYITRRLSFYVFANDKNMHKEIINEINGYEEKMFDLIGKFNDTQQTEDAKKIINELPSYWHNFTLAKKKLIDSVDQGKETEVSKLIIINEVRPTFQKFDDALSALLDIKEVNSNKTFERANSIASQIVALMSSIIFVSFVLSIFIAFFITRQITRQIGGEPSFAVNIANKVASGDLTINASLMKGDESSIIFSLQRMAHTLNQVMGDIYSTSNSLASSSEQVNASSQNLSQNASEQAASIEETSSSLEEITATVSQNSENAKVTEGIASKASHKASEGGTAVKATILAMQQIAGKIKIIDDIAYQTNLLALNAAIEAARAGEHGKGFAVVAAEVRKLAERSQIAAQEISELAGSSVNQAASAGERLGEIVPLIKKTADLVEEISAASQEQASGIEQINAAMSQISQVTQGNAAAAEQLNSTAEELSIHASRLQEMIGFFQTEKTSKNNHKHSAASVSPRFPS</sequence>
<reference evidence="8" key="1">
    <citation type="journal article" date="2019" name="Int. J. Syst. Evol. Microbiol.">
        <title>The Global Catalogue of Microorganisms (GCM) 10K type strain sequencing project: providing services to taxonomists for standard genome sequencing and annotation.</title>
        <authorList>
            <consortium name="The Broad Institute Genomics Platform"/>
            <consortium name="The Broad Institute Genome Sequencing Center for Infectious Disease"/>
            <person name="Wu L."/>
            <person name="Ma J."/>
        </authorList>
    </citation>
    <scope>NUCLEOTIDE SEQUENCE [LARGE SCALE GENOMIC DNA]</scope>
    <source>
        <strain evidence="8">CCUG 62945</strain>
    </source>
</reference>
<keyword evidence="1" id="KW-0145">Chemotaxis</keyword>
<feature type="transmembrane region" description="Helical" evidence="5">
    <location>
        <begin position="12"/>
        <end position="32"/>
    </location>
</feature>
<dbReference type="PANTHER" id="PTHR43531">
    <property type="entry name" value="PROTEIN ICFG"/>
    <property type="match status" value="1"/>
</dbReference>
<comment type="similarity">
    <text evidence="2">Belongs to the methyl-accepting chemotaxis (MCP) protein family.</text>
</comment>
<dbReference type="InterPro" id="IPR051310">
    <property type="entry name" value="MCP_chemotaxis"/>
</dbReference>
<dbReference type="Pfam" id="PF12729">
    <property type="entry name" value="4HB_MCP_1"/>
    <property type="match status" value="1"/>
</dbReference>
<evidence type="ECO:0000259" key="6">
    <source>
        <dbReference type="PROSITE" id="PS50111"/>
    </source>
</evidence>
<evidence type="ECO:0000313" key="8">
    <source>
        <dbReference type="Proteomes" id="UP001596473"/>
    </source>
</evidence>